<dbReference type="EMBL" id="LLZH01000294">
    <property type="protein sequence ID" value="KUL27748.1"/>
    <property type="molecule type" value="Genomic_DNA"/>
</dbReference>
<dbReference type="RefSeq" id="WP_067699518.1">
    <property type="nucleotide sequence ID" value="NZ_LLZH01000294.1"/>
</dbReference>
<dbReference type="InterPro" id="IPR011010">
    <property type="entry name" value="DNA_brk_join_enz"/>
</dbReference>
<gene>
    <name evidence="2" type="ORF">ADL15_33440</name>
</gene>
<dbReference type="AlphaFoldDB" id="A0A101JJ47"/>
<protein>
    <submittedName>
        <fullName evidence="2">Integrase</fullName>
    </submittedName>
</protein>
<dbReference type="GO" id="GO:0003677">
    <property type="term" value="F:DNA binding"/>
    <property type="evidence" value="ECO:0007669"/>
    <property type="project" value="UniProtKB-KW"/>
</dbReference>
<dbReference type="SUPFAM" id="SSF56349">
    <property type="entry name" value="DNA breaking-rejoining enzymes"/>
    <property type="match status" value="1"/>
</dbReference>
<evidence type="ECO:0000313" key="3">
    <source>
        <dbReference type="Proteomes" id="UP000053244"/>
    </source>
</evidence>
<keyword evidence="1" id="KW-0238">DNA-binding</keyword>
<sequence>MTAVGKPEVMKAAMMLLQQMGITAEDLLNTTVSGVPVPTFAEYVPIVAAAVSPGSQRMYSTYWAKAVERWADRRIDSVIPSEIEVAMREIQANALRRRNNRGGRSAAEHFISAMRCFYKRAVADGHIAEGSNPGPLRSPTVRL</sequence>
<dbReference type="Proteomes" id="UP000053244">
    <property type="component" value="Unassembled WGS sequence"/>
</dbReference>
<name>A0A101JJ47_9ACTN</name>
<dbReference type="Gene3D" id="1.10.150.130">
    <property type="match status" value="1"/>
</dbReference>
<organism evidence="2 3">
    <name type="scientific">Actinoplanes awajinensis subsp. mycoplanecinus</name>
    <dbReference type="NCBI Taxonomy" id="135947"/>
    <lineage>
        <taxon>Bacteria</taxon>
        <taxon>Bacillati</taxon>
        <taxon>Actinomycetota</taxon>
        <taxon>Actinomycetes</taxon>
        <taxon>Micromonosporales</taxon>
        <taxon>Micromonosporaceae</taxon>
        <taxon>Actinoplanes</taxon>
    </lineage>
</organism>
<evidence type="ECO:0000313" key="2">
    <source>
        <dbReference type="EMBL" id="KUL27748.1"/>
    </source>
</evidence>
<keyword evidence="3" id="KW-1185">Reference proteome</keyword>
<dbReference type="InterPro" id="IPR010998">
    <property type="entry name" value="Integrase_recombinase_N"/>
</dbReference>
<comment type="caution">
    <text evidence="2">The sequence shown here is derived from an EMBL/GenBank/DDBJ whole genome shotgun (WGS) entry which is preliminary data.</text>
</comment>
<proteinExistence type="predicted"/>
<evidence type="ECO:0000256" key="1">
    <source>
        <dbReference type="ARBA" id="ARBA00023125"/>
    </source>
</evidence>
<reference evidence="2 3" key="1">
    <citation type="submission" date="2015-10" db="EMBL/GenBank/DDBJ databases">
        <authorList>
            <person name="Gilbert D.G."/>
        </authorList>
    </citation>
    <scope>NUCLEOTIDE SEQUENCE [LARGE SCALE GENOMIC DNA]</scope>
    <source>
        <strain evidence="2 3">NRRL B-16712</strain>
    </source>
</reference>
<accession>A0A101JJ47</accession>
<dbReference type="OrthoDB" id="864726at2"/>